<evidence type="ECO:0000259" key="15">
    <source>
        <dbReference type="PROSITE" id="PS51194"/>
    </source>
</evidence>
<proteinExistence type="predicted"/>
<evidence type="ECO:0000256" key="4">
    <source>
        <dbReference type="ARBA" id="ARBA00022490"/>
    </source>
</evidence>
<feature type="short sequence motif" description="Q motif" evidence="12">
    <location>
        <begin position="77"/>
        <end position="105"/>
    </location>
</feature>
<accession>A0A9P0CRV1</accession>
<dbReference type="Proteomes" id="UP001153636">
    <property type="component" value="Chromosome 19"/>
</dbReference>
<dbReference type="GO" id="GO:0016787">
    <property type="term" value="F:hydrolase activity"/>
    <property type="evidence" value="ECO:0007669"/>
    <property type="project" value="UniProtKB-KW"/>
</dbReference>
<dbReference type="FunFam" id="3.40.50.300:FF:000318">
    <property type="entry name" value="ATP-dependent RNA helicase DDX19B"/>
    <property type="match status" value="1"/>
</dbReference>
<name>A0A9P0CRV1_9CUCU</name>
<dbReference type="EMBL" id="OV651831">
    <property type="protein sequence ID" value="CAH1105428.1"/>
    <property type="molecule type" value="Genomic_DNA"/>
</dbReference>
<dbReference type="InterPro" id="IPR014001">
    <property type="entry name" value="Helicase_ATP-bd"/>
</dbReference>
<evidence type="ECO:0000256" key="5">
    <source>
        <dbReference type="ARBA" id="ARBA00022741"/>
    </source>
</evidence>
<dbReference type="InterPro" id="IPR011545">
    <property type="entry name" value="DEAD/DEAH_box_helicase_dom"/>
</dbReference>
<dbReference type="SUPFAM" id="SSF52540">
    <property type="entry name" value="P-loop containing nucleoside triphosphate hydrolases"/>
    <property type="match status" value="1"/>
</dbReference>
<protein>
    <recommendedName>
        <fullName evidence="3">RNA helicase</fullName>
        <ecNumber evidence="3">3.6.4.13</ecNumber>
    </recommendedName>
</protein>
<keyword evidence="18" id="KW-1185">Reference proteome</keyword>
<feature type="domain" description="DEAD-box RNA helicase Q" evidence="16">
    <location>
        <begin position="77"/>
        <end position="105"/>
    </location>
</feature>
<dbReference type="EC" id="3.6.4.13" evidence="3"/>
<evidence type="ECO:0000256" key="3">
    <source>
        <dbReference type="ARBA" id="ARBA00012552"/>
    </source>
</evidence>
<keyword evidence="6" id="KW-0378">Hydrolase</keyword>
<keyword evidence="4" id="KW-0963">Cytoplasm</keyword>
<feature type="domain" description="Helicase C-terminal" evidence="15">
    <location>
        <begin position="309"/>
        <end position="460"/>
    </location>
</feature>
<evidence type="ECO:0000256" key="8">
    <source>
        <dbReference type="ARBA" id="ARBA00022840"/>
    </source>
</evidence>
<dbReference type="SMART" id="SM00487">
    <property type="entry name" value="DEXDc"/>
    <property type="match status" value="1"/>
</dbReference>
<comment type="catalytic activity">
    <reaction evidence="11">
        <text>ATP + H2O = ADP + phosphate + H(+)</text>
        <dbReference type="Rhea" id="RHEA:13065"/>
        <dbReference type="ChEBI" id="CHEBI:15377"/>
        <dbReference type="ChEBI" id="CHEBI:15378"/>
        <dbReference type="ChEBI" id="CHEBI:30616"/>
        <dbReference type="ChEBI" id="CHEBI:43474"/>
        <dbReference type="ChEBI" id="CHEBI:456216"/>
        <dbReference type="EC" id="3.6.4.13"/>
    </reaction>
</comment>
<dbReference type="GO" id="GO:0003724">
    <property type="term" value="F:RNA helicase activity"/>
    <property type="evidence" value="ECO:0007669"/>
    <property type="project" value="UniProtKB-EC"/>
</dbReference>
<evidence type="ECO:0000256" key="13">
    <source>
        <dbReference type="SAM" id="MobiDB-lite"/>
    </source>
</evidence>
<dbReference type="GO" id="GO:0010468">
    <property type="term" value="P:regulation of gene expression"/>
    <property type="evidence" value="ECO:0007669"/>
    <property type="project" value="UniProtKB-ARBA"/>
</dbReference>
<evidence type="ECO:0000256" key="2">
    <source>
        <dbReference type="ARBA" id="ARBA00004496"/>
    </source>
</evidence>
<evidence type="ECO:0000256" key="12">
    <source>
        <dbReference type="PROSITE-ProRule" id="PRU00552"/>
    </source>
</evidence>
<dbReference type="Gene3D" id="3.40.50.300">
    <property type="entry name" value="P-loop containing nucleotide triphosphate hydrolases"/>
    <property type="match status" value="2"/>
</dbReference>
<dbReference type="FunFam" id="3.40.50.300:FF:000849">
    <property type="entry name" value="ATP-dependent RNA helicase DBP5"/>
    <property type="match status" value="1"/>
</dbReference>
<evidence type="ECO:0000259" key="14">
    <source>
        <dbReference type="PROSITE" id="PS51192"/>
    </source>
</evidence>
<keyword evidence="7" id="KW-0347">Helicase</keyword>
<evidence type="ECO:0000256" key="9">
    <source>
        <dbReference type="ARBA" id="ARBA00022884"/>
    </source>
</evidence>
<dbReference type="PROSITE" id="PS51194">
    <property type="entry name" value="HELICASE_CTER"/>
    <property type="match status" value="1"/>
</dbReference>
<dbReference type="Pfam" id="PF00270">
    <property type="entry name" value="DEAD"/>
    <property type="match status" value="1"/>
</dbReference>
<dbReference type="SMART" id="SM00490">
    <property type="entry name" value="HELICc"/>
    <property type="match status" value="1"/>
</dbReference>
<dbReference type="InterPro" id="IPR014014">
    <property type="entry name" value="RNA_helicase_DEAD_Q_motif"/>
</dbReference>
<organism evidence="17 18">
    <name type="scientific">Psylliodes chrysocephalus</name>
    <dbReference type="NCBI Taxonomy" id="3402493"/>
    <lineage>
        <taxon>Eukaryota</taxon>
        <taxon>Metazoa</taxon>
        <taxon>Ecdysozoa</taxon>
        <taxon>Arthropoda</taxon>
        <taxon>Hexapoda</taxon>
        <taxon>Insecta</taxon>
        <taxon>Pterygota</taxon>
        <taxon>Neoptera</taxon>
        <taxon>Endopterygota</taxon>
        <taxon>Coleoptera</taxon>
        <taxon>Polyphaga</taxon>
        <taxon>Cucujiformia</taxon>
        <taxon>Chrysomeloidea</taxon>
        <taxon>Chrysomelidae</taxon>
        <taxon>Galerucinae</taxon>
        <taxon>Alticini</taxon>
        <taxon>Psylliodes</taxon>
    </lineage>
</organism>
<evidence type="ECO:0000256" key="7">
    <source>
        <dbReference type="ARBA" id="ARBA00022806"/>
    </source>
</evidence>
<comment type="subcellular location">
    <subcellularLocation>
        <location evidence="2">Cytoplasm</location>
    </subcellularLocation>
    <subcellularLocation>
        <location evidence="1">Nucleus</location>
    </subcellularLocation>
</comment>
<evidence type="ECO:0000256" key="6">
    <source>
        <dbReference type="ARBA" id="ARBA00022801"/>
    </source>
</evidence>
<keyword evidence="9" id="KW-0694">RNA-binding</keyword>
<feature type="domain" description="Helicase ATP-binding" evidence="14">
    <location>
        <begin position="110"/>
        <end position="281"/>
    </location>
</feature>
<gene>
    <name evidence="17" type="ORF">PSYICH_LOCUS6278</name>
</gene>
<dbReference type="GO" id="GO:0005737">
    <property type="term" value="C:cytoplasm"/>
    <property type="evidence" value="ECO:0007669"/>
    <property type="project" value="UniProtKB-SubCell"/>
</dbReference>
<dbReference type="PANTHER" id="PTHR47958">
    <property type="entry name" value="ATP-DEPENDENT RNA HELICASE DBP3"/>
    <property type="match status" value="1"/>
</dbReference>
<dbReference type="GO" id="GO:0005524">
    <property type="term" value="F:ATP binding"/>
    <property type="evidence" value="ECO:0007669"/>
    <property type="project" value="UniProtKB-KW"/>
</dbReference>
<sequence>MSEKIDWAKYVSETEKKIECVEISNSDEAEKKSEDSDKPNPADASLLAKIIRKGLVENKNDIEVQRKDPRSPLYSIKSFEALNLDPNLLKGVYEMGFNAPSKIQETALPALLADPPQNLIAQSQSGTGKTAAFVLAMLSRVDVTKKYPQVLCLSPTYELAIQTGEVAAHMAKFCPEIEMKYAVSGEVVPRNTHLTEHIIIGTPGKVLDWAVKFRVFDLKKLCAFVLDEADVMISMQGHQDQCIRIHKNLNAATCQMMFFSATYDQQVMDFAELIVKNPIIIRLKREEESLDNIRQYYVRCNNPDEKYTAITNIYGTVGIGQAIIFCHTRRTAAWLSEKMSKDGHAVAVLSGDLTVEQRISVLDRFREGKEKVLITTNVLSRGIDVEQVTIVVNFDLPIDMNGKADCETYLHRIGRTGRFGKSGIAINLVDSEKSMGVCKAIEQHFDRKIHLLDTDDSDEIEKIGNGN</sequence>
<keyword evidence="10" id="KW-0539">Nucleus</keyword>
<evidence type="ECO:0000256" key="11">
    <source>
        <dbReference type="ARBA" id="ARBA00047984"/>
    </source>
</evidence>
<feature type="compositionally biased region" description="Basic and acidic residues" evidence="13">
    <location>
        <begin position="28"/>
        <end position="40"/>
    </location>
</feature>
<dbReference type="GO" id="GO:0003723">
    <property type="term" value="F:RNA binding"/>
    <property type="evidence" value="ECO:0007669"/>
    <property type="project" value="UniProtKB-KW"/>
</dbReference>
<dbReference type="PROSITE" id="PS51192">
    <property type="entry name" value="HELICASE_ATP_BIND_1"/>
    <property type="match status" value="1"/>
</dbReference>
<keyword evidence="5" id="KW-0547">Nucleotide-binding</keyword>
<evidence type="ECO:0000313" key="18">
    <source>
        <dbReference type="Proteomes" id="UP001153636"/>
    </source>
</evidence>
<dbReference type="InterPro" id="IPR027417">
    <property type="entry name" value="P-loop_NTPase"/>
</dbReference>
<dbReference type="InterPro" id="IPR001650">
    <property type="entry name" value="Helicase_C-like"/>
</dbReference>
<dbReference type="AlphaFoldDB" id="A0A9P0CRV1"/>
<dbReference type="PROSITE" id="PS51195">
    <property type="entry name" value="Q_MOTIF"/>
    <property type="match status" value="1"/>
</dbReference>
<dbReference type="GO" id="GO:0005634">
    <property type="term" value="C:nucleus"/>
    <property type="evidence" value="ECO:0007669"/>
    <property type="project" value="UniProtKB-SubCell"/>
</dbReference>
<evidence type="ECO:0000259" key="16">
    <source>
        <dbReference type="PROSITE" id="PS51195"/>
    </source>
</evidence>
<evidence type="ECO:0000313" key="17">
    <source>
        <dbReference type="EMBL" id="CAH1105428.1"/>
    </source>
</evidence>
<dbReference type="Pfam" id="PF00271">
    <property type="entry name" value="Helicase_C"/>
    <property type="match status" value="1"/>
</dbReference>
<dbReference type="CDD" id="cd18787">
    <property type="entry name" value="SF2_C_DEAD"/>
    <property type="match status" value="1"/>
</dbReference>
<evidence type="ECO:0000256" key="1">
    <source>
        <dbReference type="ARBA" id="ARBA00004123"/>
    </source>
</evidence>
<feature type="region of interest" description="Disordered" evidence="13">
    <location>
        <begin position="23"/>
        <end position="43"/>
    </location>
</feature>
<evidence type="ECO:0000256" key="10">
    <source>
        <dbReference type="ARBA" id="ARBA00023242"/>
    </source>
</evidence>
<keyword evidence="8" id="KW-0067">ATP-binding</keyword>
<reference evidence="17" key="1">
    <citation type="submission" date="2022-01" db="EMBL/GenBank/DDBJ databases">
        <authorList>
            <person name="King R."/>
        </authorList>
    </citation>
    <scope>NUCLEOTIDE SEQUENCE</scope>
</reference>
<dbReference type="OrthoDB" id="10265785at2759"/>